<comment type="caution">
    <text evidence="1">The sequence shown here is derived from an EMBL/GenBank/DDBJ whole genome shotgun (WGS) entry which is preliminary data.</text>
</comment>
<sequence length="150" mass="17583">MVKSLILLIKYKRSYLLTNPEKEVINHFQNVTSSLNQDKILTGKWVKQYVPKDYINSNIYDGLMDEITQEVVDDHISLLTNGKVSGPSKMSYEMLKHGSLEMKQFIRNFLNECLSLKKIPMEWKLPALYPIPKHKTWCCKLVNTRPTQYM</sequence>
<gene>
    <name evidence="1" type="ORF">RhiirC2_773153</name>
</gene>
<dbReference type="VEuPathDB" id="FungiDB:FUN_021886"/>
<protein>
    <recommendedName>
        <fullName evidence="3">RNA-directed DNA polymerase from mobile element jockey-like</fullName>
    </recommendedName>
</protein>
<organism evidence="1 2">
    <name type="scientific">Rhizophagus irregularis</name>
    <dbReference type="NCBI Taxonomy" id="588596"/>
    <lineage>
        <taxon>Eukaryota</taxon>
        <taxon>Fungi</taxon>
        <taxon>Fungi incertae sedis</taxon>
        <taxon>Mucoromycota</taxon>
        <taxon>Glomeromycotina</taxon>
        <taxon>Glomeromycetes</taxon>
        <taxon>Glomerales</taxon>
        <taxon>Glomeraceae</taxon>
        <taxon>Rhizophagus</taxon>
    </lineage>
</organism>
<evidence type="ECO:0000313" key="2">
    <source>
        <dbReference type="Proteomes" id="UP000233469"/>
    </source>
</evidence>
<proteinExistence type="predicted"/>
<name>A0A2N1NPQ3_9GLOM</name>
<dbReference type="EMBL" id="LLXL01000218">
    <property type="protein sequence ID" value="PKK75853.1"/>
    <property type="molecule type" value="Genomic_DNA"/>
</dbReference>
<reference evidence="1 2" key="1">
    <citation type="submission" date="2016-04" db="EMBL/GenBank/DDBJ databases">
        <title>Genome analyses suggest a sexual origin of heterokaryosis in a supposedly ancient asexual fungus.</title>
        <authorList>
            <person name="Ropars J."/>
            <person name="Sedzielewska K."/>
            <person name="Noel J."/>
            <person name="Charron P."/>
            <person name="Farinelli L."/>
            <person name="Marton T."/>
            <person name="Kruger M."/>
            <person name="Pelin A."/>
            <person name="Brachmann A."/>
            <person name="Corradi N."/>
        </authorList>
    </citation>
    <scope>NUCLEOTIDE SEQUENCE [LARGE SCALE GENOMIC DNA]</scope>
    <source>
        <strain evidence="1 2">C2</strain>
    </source>
</reference>
<evidence type="ECO:0000313" key="1">
    <source>
        <dbReference type="EMBL" id="PKK75853.1"/>
    </source>
</evidence>
<reference evidence="1 2" key="2">
    <citation type="submission" date="2017-10" db="EMBL/GenBank/DDBJ databases">
        <title>Extensive intraspecific genome diversity in a model arbuscular mycorrhizal fungus.</title>
        <authorList>
            <person name="Chen E.C.H."/>
            <person name="Morin E."/>
            <person name="Baudet D."/>
            <person name="Noel J."/>
            <person name="Ndikumana S."/>
            <person name="Charron P."/>
            <person name="St-Onge C."/>
            <person name="Giorgi J."/>
            <person name="Grigoriev I.V."/>
            <person name="Roux C."/>
            <person name="Martin F.M."/>
            <person name="Corradi N."/>
        </authorList>
    </citation>
    <scope>NUCLEOTIDE SEQUENCE [LARGE SCALE GENOMIC DNA]</scope>
    <source>
        <strain evidence="1 2">C2</strain>
    </source>
</reference>
<accession>A0A2N1NPQ3</accession>
<dbReference type="VEuPathDB" id="FungiDB:RhiirA1_472714"/>
<dbReference type="AlphaFoldDB" id="A0A2N1NPQ3"/>
<dbReference type="Proteomes" id="UP000233469">
    <property type="component" value="Unassembled WGS sequence"/>
</dbReference>
<evidence type="ECO:0008006" key="3">
    <source>
        <dbReference type="Google" id="ProtNLM"/>
    </source>
</evidence>